<organism evidence="7">
    <name type="scientific">Drosophila grimshawi</name>
    <name type="common">Hawaiian fruit fly</name>
    <name type="synonym">Idiomyia grimshawi</name>
    <dbReference type="NCBI Taxonomy" id="7222"/>
    <lineage>
        <taxon>Eukaryota</taxon>
        <taxon>Metazoa</taxon>
        <taxon>Ecdysozoa</taxon>
        <taxon>Arthropoda</taxon>
        <taxon>Hexapoda</taxon>
        <taxon>Insecta</taxon>
        <taxon>Pterygota</taxon>
        <taxon>Neoptera</taxon>
        <taxon>Endopterygota</taxon>
        <taxon>Diptera</taxon>
        <taxon>Brachycera</taxon>
        <taxon>Muscomorpha</taxon>
        <taxon>Ephydroidea</taxon>
        <taxon>Drosophilidae</taxon>
        <taxon>Drosophila</taxon>
        <taxon>Hawaiian Drosophila</taxon>
    </lineage>
</organism>
<protein>
    <submittedName>
        <fullName evidence="5">GH15021</fullName>
    </submittedName>
    <submittedName>
        <fullName evidence="6">GH23745</fullName>
    </submittedName>
</protein>
<dbReference type="InterPro" id="IPR051333">
    <property type="entry name" value="CLIP_Serine_Protease"/>
</dbReference>
<evidence type="ECO:0000313" key="5">
    <source>
        <dbReference type="EMBL" id="EDV96775.1"/>
    </source>
</evidence>
<dbReference type="InParanoid" id="B4J003"/>
<dbReference type="EMBL" id="CH916648">
    <property type="protein sequence ID" value="EDW05193.1"/>
    <property type="molecule type" value="Genomic_DNA"/>
</dbReference>
<dbReference type="GO" id="GO:0006508">
    <property type="term" value="P:proteolysis"/>
    <property type="evidence" value="ECO:0007669"/>
    <property type="project" value="UniProtKB-KW"/>
</dbReference>
<keyword evidence="7" id="KW-1185">Reference proteome</keyword>
<dbReference type="SMART" id="SM00020">
    <property type="entry name" value="Tryp_SPc"/>
    <property type="match status" value="1"/>
</dbReference>
<dbReference type="eggNOG" id="KOG3627">
    <property type="taxonomic scope" value="Eukaryota"/>
</dbReference>
<name>B4J003_DROGR</name>
<dbReference type="Gene3D" id="2.40.10.10">
    <property type="entry name" value="Trypsin-like serine proteases"/>
    <property type="match status" value="1"/>
</dbReference>
<reference evidence="5 7" key="1">
    <citation type="journal article" date="2007" name="Nature">
        <title>Evolution of genes and genomes on the Drosophila phylogeny.</title>
        <authorList>
            <consortium name="Drosophila 12 Genomes Consortium"/>
            <person name="Clark A.G."/>
            <person name="Eisen M.B."/>
            <person name="Smith D.R."/>
            <person name="Bergman C.M."/>
            <person name="Oliver B."/>
            <person name="Markow T.A."/>
            <person name="Kaufman T.C."/>
            <person name="Kellis M."/>
            <person name="Gelbart W."/>
            <person name="Iyer V.N."/>
            <person name="Pollard D.A."/>
            <person name="Sackton T.B."/>
            <person name="Larracuente A.M."/>
            <person name="Singh N.D."/>
            <person name="Abad J.P."/>
            <person name="Abt D.N."/>
            <person name="Adryan B."/>
            <person name="Aguade M."/>
            <person name="Akashi H."/>
            <person name="Anderson W.W."/>
            <person name="Aquadro C.F."/>
            <person name="Ardell D.H."/>
            <person name="Arguello R."/>
            <person name="Artieri C.G."/>
            <person name="Barbash D.A."/>
            <person name="Barker D."/>
            <person name="Barsanti P."/>
            <person name="Batterham P."/>
            <person name="Batzoglou S."/>
            <person name="Begun D."/>
            <person name="Bhutkar A."/>
            <person name="Blanco E."/>
            <person name="Bosak S.A."/>
            <person name="Bradley R.K."/>
            <person name="Brand A.D."/>
            <person name="Brent M.R."/>
            <person name="Brooks A.N."/>
            <person name="Brown R.H."/>
            <person name="Butlin R.K."/>
            <person name="Caggese C."/>
            <person name="Calvi B.R."/>
            <person name="Bernardo de Carvalho A."/>
            <person name="Caspi A."/>
            <person name="Castrezana S."/>
            <person name="Celniker S.E."/>
            <person name="Chang J.L."/>
            <person name="Chapple C."/>
            <person name="Chatterji S."/>
            <person name="Chinwalla A."/>
            <person name="Civetta A."/>
            <person name="Clifton S.W."/>
            <person name="Comeron J.M."/>
            <person name="Costello J.C."/>
            <person name="Coyne J.A."/>
            <person name="Daub J."/>
            <person name="David R.G."/>
            <person name="Delcher A.L."/>
            <person name="Delehaunty K."/>
            <person name="Do C.B."/>
            <person name="Ebling H."/>
            <person name="Edwards K."/>
            <person name="Eickbush T."/>
            <person name="Evans J.D."/>
            <person name="Filipski A."/>
            <person name="Findeiss S."/>
            <person name="Freyhult E."/>
            <person name="Fulton L."/>
            <person name="Fulton R."/>
            <person name="Garcia A.C."/>
            <person name="Gardiner A."/>
            <person name="Garfield D.A."/>
            <person name="Garvin B.E."/>
            <person name="Gibson G."/>
            <person name="Gilbert D."/>
            <person name="Gnerre S."/>
            <person name="Godfrey J."/>
            <person name="Good R."/>
            <person name="Gotea V."/>
            <person name="Gravely B."/>
            <person name="Greenberg A.J."/>
            <person name="Griffiths-Jones S."/>
            <person name="Gross S."/>
            <person name="Guigo R."/>
            <person name="Gustafson E.A."/>
            <person name="Haerty W."/>
            <person name="Hahn M.W."/>
            <person name="Halligan D.L."/>
            <person name="Halpern A.L."/>
            <person name="Halter G.M."/>
            <person name="Han M.V."/>
            <person name="Heger A."/>
            <person name="Hillier L."/>
            <person name="Hinrichs A.S."/>
            <person name="Holmes I."/>
            <person name="Hoskins R.A."/>
            <person name="Hubisz M.J."/>
            <person name="Hultmark D."/>
            <person name="Huntley M.A."/>
            <person name="Jaffe D.B."/>
            <person name="Jagadeeshan S."/>
            <person name="Jeck W.R."/>
            <person name="Johnson J."/>
            <person name="Jones C.D."/>
            <person name="Jordan W.C."/>
            <person name="Karpen G.H."/>
            <person name="Kataoka E."/>
            <person name="Keightley P.D."/>
            <person name="Kheradpour P."/>
            <person name="Kirkness E.F."/>
            <person name="Koerich L.B."/>
            <person name="Kristiansen K."/>
            <person name="Kudrna D."/>
            <person name="Kulathinal R.J."/>
            <person name="Kumar S."/>
            <person name="Kwok R."/>
            <person name="Lander E."/>
            <person name="Langley C.H."/>
            <person name="Lapoint R."/>
            <person name="Lazzaro B.P."/>
            <person name="Lee S.J."/>
            <person name="Levesque L."/>
            <person name="Li R."/>
            <person name="Lin C.F."/>
            <person name="Lin M.F."/>
            <person name="Lindblad-Toh K."/>
            <person name="Llopart A."/>
            <person name="Long M."/>
            <person name="Low L."/>
            <person name="Lozovsky E."/>
            <person name="Lu J."/>
            <person name="Luo M."/>
            <person name="Machado C.A."/>
            <person name="Makalowski W."/>
            <person name="Marzo M."/>
            <person name="Matsuda M."/>
            <person name="Matzkin L."/>
            <person name="McAllister B."/>
            <person name="McBride C.S."/>
            <person name="McKernan B."/>
            <person name="McKernan K."/>
            <person name="Mendez-Lago M."/>
            <person name="Minx P."/>
            <person name="Mollenhauer M.U."/>
            <person name="Montooth K."/>
            <person name="Mount S.M."/>
            <person name="Mu X."/>
            <person name="Myers E."/>
            <person name="Negre B."/>
            <person name="Newfeld S."/>
            <person name="Nielsen R."/>
            <person name="Noor M.A."/>
            <person name="O'Grady P."/>
            <person name="Pachter L."/>
            <person name="Papaceit M."/>
            <person name="Parisi M.J."/>
            <person name="Parisi M."/>
            <person name="Parts L."/>
            <person name="Pedersen J.S."/>
            <person name="Pesole G."/>
            <person name="Phillippy A.M."/>
            <person name="Ponting C.P."/>
            <person name="Pop M."/>
            <person name="Porcelli D."/>
            <person name="Powell J.R."/>
            <person name="Prohaska S."/>
            <person name="Pruitt K."/>
            <person name="Puig M."/>
            <person name="Quesneville H."/>
            <person name="Ram K.R."/>
            <person name="Rand D."/>
            <person name="Rasmussen M.D."/>
            <person name="Reed L.K."/>
            <person name="Reenan R."/>
            <person name="Reily A."/>
            <person name="Remington K.A."/>
            <person name="Rieger T.T."/>
            <person name="Ritchie M.G."/>
            <person name="Robin C."/>
            <person name="Rogers Y.H."/>
            <person name="Rohde C."/>
            <person name="Rozas J."/>
            <person name="Rubenfield M.J."/>
            <person name="Ruiz A."/>
            <person name="Russo S."/>
            <person name="Salzberg S.L."/>
            <person name="Sanchez-Gracia A."/>
            <person name="Saranga D.J."/>
            <person name="Sato H."/>
            <person name="Schaeffer S.W."/>
            <person name="Schatz M.C."/>
            <person name="Schlenke T."/>
            <person name="Schwartz R."/>
            <person name="Segarra C."/>
            <person name="Singh R.S."/>
            <person name="Sirot L."/>
            <person name="Sirota M."/>
            <person name="Sisneros N.B."/>
            <person name="Smith C.D."/>
            <person name="Smith T.F."/>
            <person name="Spieth J."/>
            <person name="Stage D.E."/>
            <person name="Stark A."/>
            <person name="Stephan W."/>
            <person name="Strausberg R.L."/>
            <person name="Strempel S."/>
            <person name="Sturgill D."/>
            <person name="Sutton G."/>
            <person name="Sutton G.G."/>
            <person name="Tao W."/>
            <person name="Teichmann S."/>
            <person name="Tobari Y.N."/>
            <person name="Tomimura Y."/>
            <person name="Tsolas J.M."/>
            <person name="Valente V.L."/>
            <person name="Venter E."/>
            <person name="Venter J.C."/>
            <person name="Vicario S."/>
            <person name="Vieira F.G."/>
            <person name="Vilella A.J."/>
            <person name="Villasante A."/>
            <person name="Walenz B."/>
            <person name="Wang J."/>
            <person name="Wasserman M."/>
            <person name="Watts T."/>
            <person name="Wilson D."/>
            <person name="Wilson R.K."/>
            <person name="Wing R.A."/>
            <person name="Wolfner M.F."/>
            <person name="Wong A."/>
            <person name="Wong G.K."/>
            <person name="Wu C.I."/>
            <person name="Wu G."/>
            <person name="Yamamoto D."/>
            <person name="Yang H.P."/>
            <person name="Yang S.P."/>
            <person name="Yorke J.A."/>
            <person name="Yoshida K."/>
            <person name="Zdobnov E."/>
            <person name="Zhang P."/>
            <person name="Zhang Y."/>
            <person name="Zimin A.V."/>
            <person name="Baldwin J."/>
            <person name="Abdouelleil A."/>
            <person name="Abdulkadir J."/>
            <person name="Abebe A."/>
            <person name="Abera B."/>
            <person name="Abreu J."/>
            <person name="Acer S.C."/>
            <person name="Aftuck L."/>
            <person name="Alexander A."/>
            <person name="An P."/>
            <person name="Anderson E."/>
            <person name="Anderson S."/>
            <person name="Arachi H."/>
            <person name="Azer M."/>
            <person name="Bachantsang P."/>
            <person name="Barry A."/>
            <person name="Bayul T."/>
            <person name="Berlin A."/>
            <person name="Bessette D."/>
            <person name="Bloom T."/>
            <person name="Blye J."/>
            <person name="Boguslavskiy L."/>
            <person name="Bonnet C."/>
            <person name="Boukhgalter B."/>
            <person name="Bourzgui I."/>
            <person name="Brown A."/>
            <person name="Cahill P."/>
            <person name="Channer S."/>
            <person name="Cheshatsang Y."/>
            <person name="Chuda L."/>
            <person name="Citroen M."/>
            <person name="Collymore A."/>
            <person name="Cooke P."/>
            <person name="Costello M."/>
            <person name="D'Aco K."/>
            <person name="Daza R."/>
            <person name="De Haan G."/>
            <person name="DeGray S."/>
            <person name="DeMaso C."/>
            <person name="Dhargay N."/>
            <person name="Dooley K."/>
            <person name="Dooley E."/>
            <person name="Doricent M."/>
            <person name="Dorje P."/>
            <person name="Dorjee K."/>
            <person name="Dupes A."/>
            <person name="Elong R."/>
            <person name="Falk J."/>
            <person name="Farina A."/>
            <person name="Faro S."/>
            <person name="Ferguson D."/>
            <person name="Fisher S."/>
            <person name="Foley C.D."/>
            <person name="Franke A."/>
            <person name="Friedrich D."/>
            <person name="Gadbois L."/>
            <person name="Gearin G."/>
            <person name="Gearin C.R."/>
            <person name="Giannoukos G."/>
            <person name="Goode T."/>
            <person name="Graham J."/>
            <person name="Grandbois E."/>
            <person name="Grewal S."/>
            <person name="Gyaltsen K."/>
            <person name="Hafez N."/>
            <person name="Hagos B."/>
            <person name="Hall J."/>
            <person name="Henson C."/>
            <person name="Hollinger A."/>
            <person name="Honan T."/>
            <person name="Huard M.D."/>
            <person name="Hughes L."/>
            <person name="Hurhula B."/>
            <person name="Husby M.E."/>
            <person name="Kamat A."/>
            <person name="Kanga B."/>
            <person name="Kashin S."/>
            <person name="Khazanovich D."/>
            <person name="Kisner P."/>
            <person name="Lance K."/>
            <person name="Lara M."/>
            <person name="Lee W."/>
            <person name="Lennon N."/>
            <person name="Letendre F."/>
            <person name="LeVine R."/>
            <person name="Lipovsky A."/>
            <person name="Liu X."/>
            <person name="Liu J."/>
            <person name="Liu S."/>
            <person name="Lokyitsang T."/>
            <person name="Lokyitsang Y."/>
            <person name="Lubonja R."/>
            <person name="Lui A."/>
            <person name="MacDonald P."/>
            <person name="Magnisalis V."/>
            <person name="Maru K."/>
            <person name="Matthews C."/>
            <person name="McCusker W."/>
            <person name="McDonough S."/>
            <person name="Mehta T."/>
            <person name="Meldrim J."/>
            <person name="Meneus L."/>
            <person name="Mihai O."/>
            <person name="Mihalev A."/>
            <person name="Mihova T."/>
            <person name="Mittelman R."/>
            <person name="Mlenga V."/>
            <person name="Montmayeur A."/>
            <person name="Mulrain L."/>
            <person name="Navidi A."/>
            <person name="Naylor J."/>
            <person name="Negash T."/>
            <person name="Nguyen T."/>
            <person name="Nguyen N."/>
            <person name="Nicol R."/>
            <person name="Norbu C."/>
            <person name="Norbu N."/>
            <person name="Novod N."/>
            <person name="O'Neill B."/>
            <person name="Osman S."/>
            <person name="Markiewicz E."/>
            <person name="Oyono O.L."/>
            <person name="Patti C."/>
            <person name="Phunkhang P."/>
            <person name="Pierre F."/>
            <person name="Priest M."/>
            <person name="Raghuraman S."/>
            <person name="Rege F."/>
            <person name="Reyes R."/>
            <person name="Rise C."/>
            <person name="Rogov P."/>
            <person name="Ross K."/>
            <person name="Ryan E."/>
            <person name="Settipalli S."/>
            <person name="Shea T."/>
            <person name="Sherpa N."/>
            <person name="Shi L."/>
            <person name="Shih D."/>
            <person name="Sparrow T."/>
            <person name="Spaulding J."/>
            <person name="Stalker J."/>
            <person name="Stange-Thomann N."/>
            <person name="Stavropoulos S."/>
            <person name="Stone C."/>
            <person name="Strader C."/>
            <person name="Tesfaye S."/>
            <person name="Thomson T."/>
            <person name="Thoulutsang Y."/>
            <person name="Thoulutsang D."/>
            <person name="Topham K."/>
            <person name="Topping I."/>
            <person name="Tsamla T."/>
            <person name="Vassiliev H."/>
            <person name="Vo A."/>
            <person name="Wangchuk T."/>
            <person name="Wangdi T."/>
            <person name="Weiand M."/>
            <person name="Wilkinson J."/>
            <person name="Wilson A."/>
            <person name="Yadav S."/>
            <person name="Young G."/>
            <person name="Yu Q."/>
            <person name="Zembek L."/>
            <person name="Zhong D."/>
            <person name="Zimmer A."/>
            <person name="Zwirko Z."/>
            <person name="Jaffe D.B."/>
            <person name="Alvarez P."/>
            <person name="Brockman W."/>
            <person name="Butler J."/>
            <person name="Chin C."/>
            <person name="Gnerre S."/>
            <person name="Grabherr M."/>
            <person name="Kleber M."/>
            <person name="Mauceli E."/>
            <person name="MacCallum I."/>
        </authorList>
    </citation>
    <scope>NUCLEOTIDE SEQUENCE [LARGE SCALE GENOMIC DNA]</scope>
    <source>
        <strain evidence="5">TSC#15287-2541.00</strain>
        <strain evidence="7">Tucson 15287-2541.00</strain>
    </source>
</reference>
<feature type="domain" description="Peptidase S1" evidence="4">
    <location>
        <begin position="68"/>
        <end position="313"/>
    </location>
</feature>
<dbReference type="InterPro" id="IPR001254">
    <property type="entry name" value="Trypsin_dom"/>
</dbReference>
<dbReference type="HOGENOM" id="CLU_006842_7_6_1"/>
<evidence type="ECO:0000256" key="3">
    <source>
        <dbReference type="SAM" id="SignalP"/>
    </source>
</evidence>
<feature type="chain" id="PRO_5014298711" evidence="3">
    <location>
        <begin position="20"/>
        <end position="316"/>
    </location>
</feature>
<keyword evidence="1" id="KW-1015">Disulfide bond</keyword>
<dbReference type="InterPro" id="IPR009003">
    <property type="entry name" value="Peptidase_S1_PA"/>
</dbReference>
<dbReference type="EMBL" id="CH916366">
    <property type="protein sequence ID" value="EDV96775.1"/>
    <property type="molecule type" value="Genomic_DNA"/>
</dbReference>
<accession>B4J003</accession>
<dbReference type="PANTHER" id="PTHR24260">
    <property type="match status" value="1"/>
</dbReference>
<evidence type="ECO:0000313" key="7">
    <source>
        <dbReference type="Proteomes" id="UP000001070"/>
    </source>
</evidence>
<dbReference type="InterPro" id="IPR033116">
    <property type="entry name" value="TRYPSIN_SER"/>
</dbReference>
<keyword evidence="2" id="KW-0645">Protease</keyword>
<dbReference type="OrthoDB" id="5565075at2759"/>
<dbReference type="MEROPS" id="S01.B04"/>
<dbReference type="AlphaFoldDB" id="B4J003"/>
<dbReference type="SUPFAM" id="SSF50494">
    <property type="entry name" value="Trypsin-like serine proteases"/>
    <property type="match status" value="1"/>
</dbReference>
<dbReference type="STRING" id="7222.B4J003"/>
<dbReference type="Pfam" id="PF00089">
    <property type="entry name" value="Trypsin"/>
    <property type="match status" value="1"/>
</dbReference>
<evidence type="ECO:0000256" key="1">
    <source>
        <dbReference type="ARBA" id="ARBA00023157"/>
    </source>
</evidence>
<dbReference type="InterPro" id="IPR018114">
    <property type="entry name" value="TRYPSIN_HIS"/>
</dbReference>
<dbReference type="GeneID" id="6570729"/>
<dbReference type="PRINTS" id="PR00722">
    <property type="entry name" value="CHYMOTRYPSIN"/>
</dbReference>
<keyword evidence="3" id="KW-0732">Signal</keyword>
<evidence type="ECO:0000256" key="2">
    <source>
        <dbReference type="RuleBase" id="RU363034"/>
    </source>
</evidence>
<dbReference type="InterPro" id="IPR001314">
    <property type="entry name" value="Peptidase_S1A"/>
</dbReference>
<keyword evidence="2" id="KW-0378">Hydrolase</keyword>
<dbReference type="PROSITE" id="PS50240">
    <property type="entry name" value="TRYPSIN_DOM"/>
    <property type="match status" value="1"/>
</dbReference>
<keyword evidence="2" id="KW-0720">Serine protease</keyword>
<dbReference type="GO" id="GO:0004252">
    <property type="term" value="F:serine-type endopeptidase activity"/>
    <property type="evidence" value="ECO:0007669"/>
    <property type="project" value="InterPro"/>
</dbReference>
<gene>
    <name evidence="5" type="primary">Dgri\GH15021</name>
    <name evidence="6" type="synonym">Dgri\GH23745</name>
    <name evidence="5" type="ORF">Dgri_GH15021</name>
    <name evidence="6" type="ORF">Dgri_GH23745</name>
    <name evidence="5" type="ORF">GH15021</name>
    <name evidence="5" type="ORF">GH23745</name>
</gene>
<dbReference type="InterPro" id="IPR043504">
    <property type="entry name" value="Peptidase_S1_PA_chymotrypsin"/>
</dbReference>
<proteinExistence type="predicted"/>
<dbReference type="PANTHER" id="PTHR24260:SF136">
    <property type="entry name" value="GH08193P-RELATED"/>
    <property type="match status" value="1"/>
</dbReference>
<evidence type="ECO:0000259" key="4">
    <source>
        <dbReference type="PROSITE" id="PS50240"/>
    </source>
</evidence>
<dbReference type="PROSITE" id="PS00135">
    <property type="entry name" value="TRYPSIN_SER"/>
    <property type="match status" value="1"/>
</dbReference>
<sequence>MGYLKLCLCFVILFRQTQARNAKPDDPDERDEDQITIGWQVGYEKWQRQCEKYELPATQQEAAISTRIANGELAQKDMFPYQAGLILQLGQGKYRQCGGSLITLQFVLTAAHCLIDSTRAKIYLGSNQYANATDAQNVFQVERQNFNVYPGYLGFGGYNDLALLRLPRPATPTSSIQTIPLARPFMQQSLLEGQLVTTLGWGALGDNLNVTKEQELEEDLLHYVTVRVLEQQLCLCYFLPGLVSSKRHICSDGRGGRGGCQGDSGGPLVYRWHNVSYLIGLTTFGSAKGCELGAPTVYTRVTAYLDWIVSKTNMES</sequence>
<dbReference type="Proteomes" id="UP000001070">
    <property type="component" value="Unassembled WGS sequence"/>
</dbReference>
<dbReference type="PROSITE" id="PS00134">
    <property type="entry name" value="TRYPSIN_HIS"/>
    <property type="match status" value="1"/>
</dbReference>
<feature type="signal peptide" evidence="3">
    <location>
        <begin position="1"/>
        <end position="19"/>
    </location>
</feature>
<dbReference type="KEGG" id="dgr:6570729"/>
<dbReference type="CDD" id="cd00190">
    <property type="entry name" value="Tryp_SPc"/>
    <property type="match status" value="1"/>
</dbReference>
<evidence type="ECO:0000313" key="6">
    <source>
        <dbReference type="EMBL" id="EDW05193.1"/>
    </source>
</evidence>
<dbReference type="OMA" id="WHNVSYL"/>
<reference evidence="5" key="2">
    <citation type="journal article" date="2008" name="Bioinformatics">
        <title>Assembly reconciliation.</title>
        <authorList>
            <person name="Zimin A.V."/>
            <person name="Smith D.R."/>
            <person name="Sutton G."/>
            <person name="Yorke J.A."/>
        </authorList>
    </citation>
    <scope>NUCLEOTIDE SEQUENCE</scope>
    <source>
        <strain evidence="5">TSC#15287-2541.00</strain>
    </source>
</reference>
<reference evidence="5" key="3">
    <citation type="submission" date="2008-06" db="EMBL/GenBank/DDBJ databases">
        <authorList>
            <consortium name="FlyBase"/>
        </authorList>
    </citation>
    <scope>NUCLEOTIDE SEQUENCE</scope>
    <source>
        <strain evidence="5">TSC#15287-2541.00</strain>
    </source>
</reference>